<dbReference type="Pfam" id="PF03372">
    <property type="entry name" value="Exo_endo_phos"/>
    <property type="match status" value="1"/>
</dbReference>
<gene>
    <name evidence="2" type="ORF">SAMN05216429_107150</name>
</gene>
<dbReference type="CDD" id="cd04486">
    <property type="entry name" value="YhcR_OBF_like"/>
    <property type="match status" value="1"/>
</dbReference>
<dbReference type="InterPro" id="IPR005135">
    <property type="entry name" value="Endo/exonuclease/phosphatase"/>
</dbReference>
<dbReference type="InterPro" id="IPR036691">
    <property type="entry name" value="Endo/exonu/phosph_ase_sf"/>
</dbReference>
<dbReference type="PANTHER" id="PTHR42834:SF1">
    <property type="entry name" value="ENDONUCLEASE_EXONUCLEASE_PHOSPHATASE FAMILY PROTEIN (AFU_ORTHOLOGUE AFUA_3G09210)"/>
    <property type="match status" value="1"/>
</dbReference>
<sequence length="566" mass="62074">MTAQANDCGQPATGIHEVQGTVARSPLAGETVTVEGILTRDSRHQGGFDGFYLQQADGETDSNPDTSEALFVYTSHKAGRPGQRLRVTGTIKEYHDLTEMVALKTIQICGKGEMPTPIDVALPWSQPPESLENMRVRFTAPLTIIDHYQLATYGELTLAANDQITGTERFPPGEQAVAHSQNNKHHRVVLDDGRKVRNPEPVPWPTGGFGPDNTLRAGDQVEQLAGILDYRFGQWRLQAVNGPQFTRRTPRPSAPAPPGEGVIRVMALNLQNYFNGDGKSGGFPTDRGAKTLAGFRAQQQRIASLVKKSQPDILAVSELENDGYGPYSAIADLAASLGPAWRFVKTPGQDGGDAIRTALLYRNDRVAPRQEPERLTTGLFAHSSRPPVSQRFSAPGQGQTLRVVSAHLKSKSCRNASGANQDRHDGQGCFNQRRVQEVRAILQWLKALPDSDHLAGTLVTGDLNSYAREAPVRHFEKAGYRSLVHRIHPCNETRCRHHTYRFRGEKGSLDYLLASENLQKLALTAGSWNVNADEARALTDYPGPGRAGPWRASDHNPVFTDLQLVD</sequence>
<dbReference type="EMBL" id="FOSC01000007">
    <property type="protein sequence ID" value="SFJ91474.1"/>
    <property type="molecule type" value="Genomic_DNA"/>
</dbReference>
<dbReference type="RefSeq" id="WP_143072207.1">
    <property type="nucleotide sequence ID" value="NZ_BMYN01000001.1"/>
</dbReference>
<dbReference type="Proteomes" id="UP000199445">
    <property type="component" value="Unassembled WGS sequence"/>
</dbReference>
<dbReference type="Gene3D" id="3.60.10.10">
    <property type="entry name" value="Endonuclease/exonuclease/phosphatase"/>
    <property type="match status" value="1"/>
</dbReference>
<dbReference type="GO" id="GO:0003824">
    <property type="term" value="F:catalytic activity"/>
    <property type="evidence" value="ECO:0007669"/>
    <property type="project" value="InterPro"/>
</dbReference>
<dbReference type="PANTHER" id="PTHR42834">
    <property type="entry name" value="ENDONUCLEASE/EXONUCLEASE/PHOSPHATASE FAMILY PROTEIN (AFU_ORTHOLOGUE AFUA_3G09210)"/>
    <property type="match status" value="1"/>
</dbReference>
<name>A0A1I3V7H9_9GAMM</name>
<dbReference type="CDD" id="cd10283">
    <property type="entry name" value="MnuA_DNase1-like"/>
    <property type="match status" value="1"/>
</dbReference>
<accession>A0A1I3V7H9</accession>
<evidence type="ECO:0000313" key="3">
    <source>
        <dbReference type="Proteomes" id="UP000199445"/>
    </source>
</evidence>
<proteinExistence type="predicted"/>
<organism evidence="2 3">
    <name type="scientific">Marinobacter persicus</name>
    <dbReference type="NCBI Taxonomy" id="930118"/>
    <lineage>
        <taxon>Bacteria</taxon>
        <taxon>Pseudomonadati</taxon>
        <taxon>Pseudomonadota</taxon>
        <taxon>Gammaproteobacteria</taxon>
        <taxon>Pseudomonadales</taxon>
        <taxon>Marinobacteraceae</taxon>
        <taxon>Marinobacter</taxon>
    </lineage>
</organism>
<reference evidence="2 3" key="1">
    <citation type="submission" date="2016-10" db="EMBL/GenBank/DDBJ databases">
        <authorList>
            <person name="de Groot N.N."/>
        </authorList>
    </citation>
    <scope>NUCLEOTIDE SEQUENCE [LARGE SCALE GENOMIC DNA]</scope>
    <source>
        <strain evidence="2 3">IBRC-M 10445</strain>
    </source>
</reference>
<protein>
    <recommendedName>
        <fullName evidence="1">Endonuclease/exonuclease/phosphatase domain-containing protein</fullName>
    </recommendedName>
</protein>
<evidence type="ECO:0000313" key="2">
    <source>
        <dbReference type="EMBL" id="SFJ91474.1"/>
    </source>
</evidence>
<feature type="domain" description="Endonuclease/exonuclease/phosphatase" evidence="1">
    <location>
        <begin position="290"/>
        <end position="555"/>
    </location>
</feature>
<dbReference type="SUPFAM" id="SSF56219">
    <property type="entry name" value="DNase I-like"/>
    <property type="match status" value="1"/>
</dbReference>
<dbReference type="NCBIfam" id="NF033681">
    <property type="entry name" value="ExeM_NucH_DNase"/>
    <property type="match status" value="1"/>
</dbReference>
<dbReference type="InterPro" id="IPR047971">
    <property type="entry name" value="ExeM-like"/>
</dbReference>
<dbReference type="AlphaFoldDB" id="A0A1I3V7H9"/>
<keyword evidence="3" id="KW-1185">Reference proteome</keyword>
<dbReference type="OrthoDB" id="9800417at2"/>
<evidence type="ECO:0000259" key="1">
    <source>
        <dbReference type="Pfam" id="PF03372"/>
    </source>
</evidence>